<proteinExistence type="inferred from homology"/>
<dbReference type="PANTHER" id="PTHR30480:SF13">
    <property type="entry name" value="BETA-HEXOSAMINIDASE"/>
    <property type="match status" value="1"/>
</dbReference>
<dbReference type="Proteomes" id="UP000076420">
    <property type="component" value="Unassembled WGS sequence"/>
</dbReference>
<reference evidence="7" key="1">
    <citation type="submission" date="2020-05" db="UniProtKB">
        <authorList>
            <consortium name="EnsemblMetazoa"/>
        </authorList>
    </citation>
    <scope>IDENTIFICATION</scope>
    <source>
        <strain evidence="7">BB02</strain>
    </source>
</reference>
<evidence type="ECO:0000313" key="8">
    <source>
        <dbReference type="Proteomes" id="UP000076420"/>
    </source>
</evidence>
<comment type="catalytic activity">
    <reaction evidence="1">
        <text>Hydrolysis of terminal non-reducing N-acetyl-D-hexosamine residues in N-acetyl-beta-D-hexosaminides.</text>
        <dbReference type="EC" id="3.2.1.52"/>
    </reaction>
</comment>
<comment type="similarity">
    <text evidence="2">Belongs to the glycosyl hydrolase 3 family.</text>
</comment>
<keyword evidence="5" id="KW-0326">Glycosidase</keyword>
<evidence type="ECO:0000259" key="6">
    <source>
        <dbReference type="Pfam" id="PF00933"/>
    </source>
</evidence>
<evidence type="ECO:0000256" key="1">
    <source>
        <dbReference type="ARBA" id="ARBA00001231"/>
    </source>
</evidence>
<dbReference type="VEuPathDB" id="VectorBase:BGLB032079"/>
<dbReference type="Pfam" id="PF00933">
    <property type="entry name" value="Glyco_hydro_3"/>
    <property type="match status" value="1"/>
</dbReference>
<dbReference type="GO" id="GO:0005975">
    <property type="term" value="P:carbohydrate metabolic process"/>
    <property type="evidence" value="ECO:0007669"/>
    <property type="project" value="InterPro"/>
</dbReference>
<dbReference type="EC" id="3.2.1.52" evidence="3"/>
<organism evidence="7 8">
    <name type="scientific">Biomphalaria glabrata</name>
    <name type="common">Bloodfluke planorb</name>
    <name type="synonym">Freshwater snail</name>
    <dbReference type="NCBI Taxonomy" id="6526"/>
    <lineage>
        <taxon>Eukaryota</taxon>
        <taxon>Metazoa</taxon>
        <taxon>Spiralia</taxon>
        <taxon>Lophotrochozoa</taxon>
        <taxon>Mollusca</taxon>
        <taxon>Gastropoda</taxon>
        <taxon>Heterobranchia</taxon>
        <taxon>Euthyneura</taxon>
        <taxon>Panpulmonata</taxon>
        <taxon>Hygrophila</taxon>
        <taxon>Lymnaeoidea</taxon>
        <taxon>Planorbidae</taxon>
        <taxon>Biomphalaria</taxon>
    </lineage>
</organism>
<protein>
    <recommendedName>
        <fullName evidence="3">beta-N-acetylhexosaminidase</fullName>
        <ecNumber evidence="3">3.2.1.52</ecNumber>
    </recommendedName>
</protein>
<dbReference type="SUPFAM" id="SSF51445">
    <property type="entry name" value="(Trans)glycosidases"/>
    <property type="match status" value="1"/>
</dbReference>
<feature type="domain" description="Glycoside hydrolase family 3 N-terminal" evidence="6">
    <location>
        <begin position="15"/>
        <end position="310"/>
    </location>
</feature>
<dbReference type="InterPro" id="IPR001764">
    <property type="entry name" value="Glyco_hydro_3_N"/>
</dbReference>
<dbReference type="InterPro" id="IPR050226">
    <property type="entry name" value="NagZ_Beta-hexosaminidase"/>
</dbReference>
<keyword evidence="4" id="KW-0378">Hydrolase</keyword>
<accession>A0A2C9LKS0</accession>
<dbReference type="KEGG" id="bgt:106058564"/>
<dbReference type="InterPro" id="IPR017853">
    <property type="entry name" value="GH"/>
</dbReference>
<sequence>MALSKRFVIGIPGKRIDANIKKILLDVNPIGIILFKRNINQEKPDQLKQLCNEIRELFGKKDFLIMVDEECKRVSRLGALLGCGLLNGSDIRGIKDEMTADLLLSMQSEIIAINLMRFGFNCLCGPVIDVFHKDINAFAMNERSWSDNVGDVSRRAKLIIENNSKYGIMSIIKHLPGTGRVLGDPHVLHSSINDIGKKNLLPIKDVIEDDIMAFKGIVDFVDAGMFAFARYGVDDNLPAARSHKIVSYVKNIMTERFISFTDAIEMFGAYDIKSSEFQALPELARVDYIKKMANECLSAGIDFVIYANPILINSINGVNVNHELDIGSFEKYLNLFSDGFPVCSDSLLNRLSCVM</sequence>
<evidence type="ECO:0000256" key="2">
    <source>
        <dbReference type="ARBA" id="ARBA00005336"/>
    </source>
</evidence>
<name>A0A2C9LKS0_BIOGL</name>
<evidence type="ECO:0000256" key="3">
    <source>
        <dbReference type="ARBA" id="ARBA00012663"/>
    </source>
</evidence>
<dbReference type="AlphaFoldDB" id="A0A2C9LKS0"/>
<dbReference type="GO" id="GO:0009254">
    <property type="term" value="P:peptidoglycan turnover"/>
    <property type="evidence" value="ECO:0007669"/>
    <property type="project" value="TreeGrafter"/>
</dbReference>
<dbReference type="GO" id="GO:0004563">
    <property type="term" value="F:beta-N-acetylhexosaminidase activity"/>
    <property type="evidence" value="ECO:0007669"/>
    <property type="project" value="UniProtKB-EC"/>
</dbReference>
<evidence type="ECO:0000256" key="5">
    <source>
        <dbReference type="ARBA" id="ARBA00023295"/>
    </source>
</evidence>
<dbReference type="STRING" id="6526.A0A2C9LKS0"/>
<dbReference type="EnsemblMetazoa" id="BGLB032079-RA">
    <property type="protein sequence ID" value="BGLB032079-PA"/>
    <property type="gene ID" value="BGLB032079"/>
</dbReference>
<evidence type="ECO:0000256" key="4">
    <source>
        <dbReference type="ARBA" id="ARBA00022801"/>
    </source>
</evidence>
<dbReference type="Gene3D" id="3.20.20.300">
    <property type="entry name" value="Glycoside hydrolase, family 3, N-terminal domain"/>
    <property type="match status" value="1"/>
</dbReference>
<dbReference type="PANTHER" id="PTHR30480">
    <property type="entry name" value="BETA-HEXOSAMINIDASE-RELATED"/>
    <property type="match status" value="1"/>
</dbReference>
<dbReference type="InterPro" id="IPR036962">
    <property type="entry name" value="Glyco_hydro_3_N_sf"/>
</dbReference>
<evidence type="ECO:0000313" key="7">
    <source>
        <dbReference type="EnsemblMetazoa" id="BGLB032079-PA"/>
    </source>
</evidence>
<gene>
    <name evidence="7" type="primary">106058564</name>
</gene>